<dbReference type="AlphaFoldDB" id="A0A9N9D0T4"/>
<sequence length="470" mass="51746">MTRSQSQTNHYQNELLSSQPSLISSGTPITSVSPSLQPTRSNYPRDTHYPDRIQYRYDSGSSNSISSFFPGSPAATPTTITSAHFPNGASGHSVSDGYNITPASGSLLWDEDNADDELHNIDKSTDDRKCVLFSKRGCLNVGALMLILGGMLGLMVVYPVYTTIVNSELLKKSGKNSTRIAGTLSDFVDIDTPESAHTRIASDGTIYKLVFSDEFNKDAADLHYWLTNDLQWYSPDMVTTKDGKLQITITNEIIRGLNYKSGMLQSWNKFCFQGGILEVSVSLPGDGKTHGFWPSVWTLGNLGRPGYGATTDGVWPYSYDDCDMGITPNQSDTSGTFSYIPGQDHPSPGKGRGAPEIDVFEATIDSDGQNHISQSAQFAPFDANRMINKDFIYIDNPDVTTFNTYVGGVWQQSISSLTMVNNEVYNNRVYKKYAFEYEPGSGGYISWYVGDQLTWRMNASAVGPNKINDI</sequence>
<keyword evidence="13" id="KW-1185">Reference proteome</keyword>
<feature type="non-terminal residue" evidence="12">
    <location>
        <position position="470"/>
    </location>
</feature>
<dbReference type="InterPro" id="IPR000757">
    <property type="entry name" value="Beta-glucanase-like"/>
</dbReference>
<dbReference type="OrthoDB" id="412647at2759"/>
<evidence type="ECO:0000259" key="11">
    <source>
        <dbReference type="PROSITE" id="PS51762"/>
    </source>
</evidence>
<evidence type="ECO:0000256" key="10">
    <source>
        <dbReference type="SAM" id="Phobius"/>
    </source>
</evidence>
<dbReference type="Gene3D" id="2.60.120.200">
    <property type="match status" value="1"/>
</dbReference>
<evidence type="ECO:0000256" key="9">
    <source>
        <dbReference type="SAM" id="MobiDB-lite"/>
    </source>
</evidence>
<evidence type="ECO:0000313" key="12">
    <source>
        <dbReference type="EMBL" id="CAG8619122.1"/>
    </source>
</evidence>
<evidence type="ECO:0000256" key="5">
    <source>
        <dbReference type="ARBA" id="ARBA00022989"/>
    </source>
</evidence>
<keyword evidence="3 10" id="KW-0812">Transmembrane</keyword>
<evidence type="ECO:0000256" key="4">
    <source>
        <dbReference type="ARBA" id="ARBA00022968"/>
    </source>
</evidence>
<dbReference type="InterPro" id="IPR013320">
    <property type="entry name" value="ConA-like_dom_sf"/>
</dbReference>
<dbReference type="InterPro" id="IPR005629">
    <property type="entry name" value="Skn1/Kre6/Sbg1"/>
</dbReference>
<evidence type="ECO:0000256" key="2">
    <source>
        <dbReference type="ARBA" id="ARBA00010962"/>
    </source>
</evidence>
<evidence type="ECO:0000256" key="8">
    <source>
        <dbReference type="ARBA" id="ARBA00023316"/>
    </source>
</evidence>
<keyword evidence="8" id="KW-0961">Cell wall biogenesis/degradation</keyword>
<evidence type="ECO:0000256" key="7">
    <source>
        <dbReference type="ARBA" id="ARBA00023180"/>
    </source>
</evidence>
<reference evidence="12" key="1">
    <citation type="submission" date="2021-06" db="EMBL/GenBank/DDBJ databases">
        <authorList>
            <person name="Kallberg Y."/>
            <person name="Tangrot J."/>
            <person name="Rosling A."/>
        </authorList>
    </citation>
    <scope>NUCLEOTIDE SEQUENCE</scope>
    <source>
        <strain evidence="12">IN212</strain>
    </source>
</reference>
<comment type="caution">
    <text evidence="12">The sequence shown here is derived from an EMBL/GenBank/DDBJ whole genome shotgun (WGS) entry which is preliminary data.</text>
</comment>
<dbReference type="Proteomes" id="UP000789396">
    <property type="component" value="Unassembled WGS sequence"/>
</dbReference>
<dbReference type="PANTHER" id="PTHR31361:SF1">
    <property type="entry name" value="BETA-GLUCAN SYNTHESIS-ASSOCIATED PROTEIN KRE6-RELATED"/>
    <property type="match status" value="1"/>
</dbReference>
<dbReference type="GO" id="GO:0031505">
    <property type="term" value="P:fungal-type cell wall organization"/>
    <property type="evidence" value="ECO:0007669"/>
    <property type="project" value="TreeGrafter"/>
</dbReference>
<keyword evidence="4" id="KW-0735">Signal-anchor</keyword>
<dbReference type="GO" id="GO:0005789">
    <property type="term" value="C:endoplasmic reticulum membrane"/>
    <property type="evidence" value="ECO:0007669"/>
    <property type="project" value="TreeGrafter"/>
</dbReference>
<dbReference type="GO" id="GO:0005886">
    <property type="term" value="C:plasma membrane"/>
    <property type="evidence" value="ECO:0007669"/>
    <property type="project" value="TreeGrafter"/>
</dbReference>
<comment type="subcellular location">
    <subcellularLocation>
        <location evidence="1">Membrane</location>
        <topology evidence="1">Single-pass type II membrane protein</topology>
    </subcellularLocation>
</comment>
<dbReference type="Pfam" id="PF03935">
    <property type="entry name" value="SKN1_KRE6_Sbg1"/>
    <property type="match status" value="1"/>
</dbReference>
<evidence type="ECO:0000313" key="13">
    <source>
        <dbReference type="Proteomes" id="UP000789396"/>
    </source>
</evidence>
<keyword evidence="7" id="KW-0325">Glycoprotein</keyword>
<dbReference type="GO" id="GO:0006078">
    <property type="term" value="P:(1-&gt;6)-beta-D-glucan biosynthetic process"/>
    <property type="evidence" value="ECO:0007669"/>
    <property type="project" value="TreeGrafter"/>
</dbReference>
<feature type="region of interest" description="Disordered" evidence="9">
    <location>
        <begin position="17"/>
        <end position="51"/>
    </location>
</feature>
<feature type="domain" description="GH16" evidence="11">
    <location>
        <begin position="185"/>
        <end position="470"/>
    </location>
</feature>
<dbReference type="GO" id="GO:0015926">
    <property type="term" value="F:glucosidase activity"/>
    <property type="evidence" value="ECO:0007669"/>
    <property type="project" value="TreeGrafter"/>
</dbReference>
<protein>
    <submittedName>
        <fullName evidence="12">17750_t:CDS:1</fullName>
    </submittedName>
</protein>
<organism evidence="12 13">
    <name type="scientific">Racocetra fulgida</name>
    <dbReference type="NCBI Taxonomy" id="60492"/>
    <lineage>
        <taxon>Eukaryota</taxon>
        <taxon>Fungi</taxon>
        <taxon>Fungi incertae sedis</taxon>
        <taxon>Mucoromycota</taxon>
        <taxon>Glomeromycotina</taxon>
        <taxon>Glomeromycetes</taxon>
        <taxon>Diversisporales</taxon>
        <taxon>Gigasporaceae</taxon>
        <taxon>Racocetra</taxon>
    </lineage>
</organism>
<keyword evidence="6 10" id="KW-0472">Membrane</keyword>
<feature type="non-terminal residue" evidence="12">
    <location>
        <position position="1"/>
    </location>
</feature>
<accession>A0A9N9D0T4</accession>
<name>A0A9N9D0T4_9GLOM</name>
<dbReference type="PANTHER" id="PTHR31361">
    <property type="entry name" value="BETA-GLUCAN SYNTHESIS-ASSOCIATED PROTEIN KRE6-RELATED"/>
    <property type="match status" value="1"/>
</dbReference>
<feature type="compositionally biased region" description="Polar residues" evidence="9">
    <location>
        <begin position="17"/>
        <end position="42"/>
    </location>
</feature>
<evidence type="ECO:0000256" key="3">
    <source>
        <dbReference type="ARBA" id="ARBA00022692"/>
    </source>
</evidence>
<feature type="transmembrane region" description="Helical" evidence="10">
    <location>
        <begin position="138"/>
        <end position="161"/>
    </location>
</feature>
<proteinExistence type="inferred from homology"/>
<evidence type="ECO:0000256" key="1">
    <source>
        <dbReference type="ARBA" id="ARBA00004606"/>
    </source>
</evidence>
<gene>
    <name evidence="12" type="ORF">RFULGI_LOCUS7293</name>
</gene>
<keyword evidence="5 10" id="KW-1133">Transmembrane helix</keyword>
<evidence type="ECO:0000256" key="6">
    <source>
        <dbReference type="ARBA" id="ARBA00023136"/>
    </source>
</evidence>
<comment type="similarity">
    <text evidence="2">Belongs to the SKN1/KRE6 family.</text>
</comment>
<dbReference type="PROSITE" id="PS51762">
    <property type="entry name" value="GH16_2"/>
    <property type="match status" value="1"/>
</dbReference>
<dbReference type="EMBL" id="CAJVPZ010010355">
    <property type="protein sequence ID" value="CAG8619122.1"/>
    <property type="molecule type" value="Genomic_DNA"/>
</dbReference>
<dbReference type="SUPFAM" id="SSF49899">
    <property type="entry name" value="Concanavalin A-like lectins/glucanases"/>
    <property type="match status" value="1"/>
</dbReference>